<dbReference type="RefSeq" id="WP_100163919.1">
    <property type="nucleotide sequence ID" value="NZ_PGTB01000109.1"/>
</dbReference>
<keyword evidence="2" id="KW-0732">Signal</keyword>
<accession>A0A2M8IXC0</accession>
<proteinExistence type="predicted"/>
<dbReference type="OrthoDB" id="7876121at2"/>
<gene>
    <name evidence="3" type="ORF">CVM52_18495</name>
</gene>
<feature type="compositionally biased region" description="Polar residues" evidence="1">
    <location>
        <begin position="130"/>
        <end position="142"/>
    </location>
</feature>
<dbReference type="EMBL" id="PGTB01000109">
    <property type="protein sequence ID" value="PJE35179.1"/>
    <property type="molecule type" value="Genomic_DNA"/>
</dbReference>
<evidence type="ECO:0000313" key="4">
    <source>
        <dbReference type="Proteomes" id="UP000231553"/>
    </source>
</evidence>
<feature type="region of interest" description="Disordered" evidence="1">
    <location>
        <begin position="114"/>
        <end position="142"/>
    </location>
</feature>
<name>A0A2M8IXC0_9RHOB</name>
<keyword evidence="4" id="KW-1185">Reference proteome</keyword>
<feature type="signal peptide" evidence="2">
    <location>
        <begin position="1"/>
        <end position="19"/>
    </location>
</feature>
<organism evidence="3 4">
    <name type="scientific">Pseudooceanicola lipolyticus</name>
    <dbReference type="NCBI Taxonomy" id="2029104"/>
    <lineage>
        <taxon>Bacteria</taxon>
        <taxon>Pseudomonadati</taxon>
        <taxon>Pseudomonadota</taxon>
        <taxon>Alphaproteobacteria</taxon>
        <taxon>Rhodobacterales</taxon>
        <taxon>Paracoccaceae</taxon>
        <taxon>Pseudooceanicola</taxon>
    </lineage>
</organism>
<comment type="caution">
    <text evidence="3">The sequence shown here is derived from an EMBL/GenBank/DDBJ whole genome shotgun (WGS) entry which is preliminary data.</text>
</comment>
<sequence length="194" mass="20243">MLPLVRLSALALTALPLSALPVASPAQTPAGALITLVMPAGEFGSDKFTDVIVNTLGAAQQFCGAVDQAYRVDCLAERLGNMANGIPSGTDYAEVKEILNAASRDMSSLVNANRDAARPRQNVRTAGAGAQSTTRPLTPIRQTSLAQVSADAAAILDRTETILLRSPDDEGGKKQHYARIASALGSNKTLLRSS</sequence>
<evidence type="ECO:0000256" key="1">
    <source>
        <dbReference type="SAM" id="MobiDB-lite"/>
    </source>
</evidence>
<evidence type="ECO:0000313" key="3">
    <source>
        <dbReference type="EMBL" id="PJE35179.1"/>
    </source>
</evidence>
<reference evidence="3 4" key="1">
    <citation type="journal article" date="2018" name="Int. J. Syst. Evol. Microbiol.">
        <title>Pseudooceanicola lipolyticus sp. nov., a marine alphaproteobacterium, reclassification of Oceanicola flagellatus as Pseudooceanicola flagellatus comb. nov. and emended description of the genus Pseudooceanicola.</title>
        <authorList>
            <person name="Huang M.-M."/>
            <person name="Guo L.-L."/>
            <person name="Wu Y.-H."/>
            <person name="Lai Q.-L."/>
            <person name="Shao Z.-Z."/>
            <person name="Wang C.-S."/>
            <person name="Wu M."/>
            <person name="Xu X.-W."/>
        </authorList>
    </citation>
    <scope>NUCLEOTIDE SEQUENCE [LARGE SCALE GENOMIC DNA]</scope>
    <source>
        <strain evidence="3 4">157</strain>
    </source>
</reference>
<dbReference type="AlphaFoldDB" id="A0A2M8IXC0"/>
<dbReference type="Proteomes" id="UP000231553">
    <property type="component" value="Unassembled WGS sequence"/>
</dbReference>
<protein>
    <submittedName>
        <fullName evidence="3">Uncharacterized protein</fullName>
    </submittedName>
</protein>
<feature type="chain" id="PRO_5014928687" evidence="2">
    <location>
        <begin position="20"/>
        <end position="194"/>
    </location>
</feature>
<evidence type="ECO:0000256" key="2">
    <source>
        <dbReference type="SAM" id="SignalP"/>
    </source>
</evidence>